<evidence type="ECO:0000313" key="2">
    <source>
        <dbReference type="EMBL" id="RKP08061.1"/>
    </source>
</evidence>
<dbReference type="InterPro" id="IPR000383">
    <property type="entry name" value="Xaa-Pro-like_dom"/>
</dbReference>
<sequence>THPYGPLGGNNNNNVVVALERQFAARGYLVVALNFRGCGRSGGRTSWRGHAELGDLETVVERVCTGAWSDTDAAGLPAASHIIICV</sequence>
<dbReference type="OrthoDB" id="10260961at2759"/>
<dbReference type="STRING" id="78915.A0A4P9XRC7"/>
<reference evidence="3" key="1">
    <citation type="journal article" date="2018" name="Nat. Microbiol.">
        <title>Leveraging single-cell genomics to expand the fungal tree of life.</title>
        <authorList>
            <person name="Ahrendt S.R."/>
            <person name="Quandt C.A."/>
            <person name="Ciobanu D."/>
            <person name="Clum A."/>
            <person name="Salamov A."/>
            <person name="Andreopoulos B."/>
            <person name="Cheng J.F."/>
            <person name="Woyke T."/>
            <person name="Pelin A."/>
            <person name="Henrissat B."/>
            <person name="Reynolds N.K."/>
            <person name="Benny G.L."/>
            <person name="Smith M.E."/>
            <person name="James T.Y."/>
            <person name="Grigoriev I.V."/>
        </authorList>
    </citation>
    <scope>NUCLEOTIDE SEQUENCE [LARGE SCALE GENOMIC DNA]</scope>
    <source>
        <strain evidence="3">RSA 1356</strain>
    </source>
</reference>
<feature type="domain" description="Xaa-Pro dipeptidyl-peptidase-like" evidence="1">
    <location>
        <begin position="3"/>
        <end position="69"/>
    </location>
</feature>
<accession>A0A4P9XRC7</accession>
<dbReference type="PANTHER" id="PTHR42103:SF2">
    <property type="entry name" value="AB HYDROLASE-1 DOMAIN-CONTAINING PROTEIN"/>
    <property type="match status" value="1"/>
</dbReference>
<keyword evidence="3" id="KW-1185">Reference proteome</keyword>
<proteinExistence type="predicted"/>
<name>A0A4P9XRC7_9FUNG</name>
<feature type="non-terminal residue" evidence="2">
    <location>
        <position position="86"/>
    </location>
</feature>
<protein>
    <recommendedName>
        <fullName evidence="1">Xaa-Pro dipeptidyl-peptidase-like domain-containing protein</fullName>
    </recommendedName>
</protein>
<organism evidence="2 3">
    <name type="scientific">Thamnocephalis sphaerospora</name>
    <dbReference type="NCBI Taxonomy" id="78915"/>
    <lineage>
        <taxon>Eukaryota</taxon>
        <taxon>Fungi</taxon>
        <taxon>Fungi incertae sedis</taxon>
        <taxon>Zoopagomycota</taxon>
        <taxon>Zoopagomycotina</taxon>
        <taxon>Zoopagomycetes</taxon>
        <taxon>Zoopagales</taxon>
        <taxon>Sigmoideomycetaceae</taxon>
        <taxon>Thamnocephalis</taxon>
    </lineage>
</organism>
<dbReference type="InterPro" id="IPR029058">
    <property type="entry name" value="AB_hydrolase_fold"/>
</dbReference>
<dbReference type="AlphaFoldDB" id="A0A4P9XRC7"/>
<gene>
    <name evidence="2" type="ORF">THASP1DRAFT_9439</name>
</gene>
<dbReference type="PANTHER" id="PTHR42103">
    <property type="entry name" value="ALPHA/BETA-HYDROLASES SUPERFAMILY PROTEIN"/>
    <property type="match status" value="1"/>
</dbReference>
<dbReference type="GO" id="GO:0016787">
    <property type="term" value="F:hydrolase activity"/>
    <property type="evidence" value="ECO:0007669"/>
    <property type="project" value="InterPro"/>
</dbReference>
<dbReference type="Proteomes" id="UP000271241">
    <property type="component" value="Unassembled WGS sequence"/>
</dbReference>
<dbReference type="Pfam" id="PF02129">
    <property type="entry name" value="Peptidase_S15"/>
    <property type="match status" value="1"/>
</dbReference>
<dbReference type="SUPFAM" id="SSF53474">
    <property type="entry name" value="alpha/beta-Hydrolases"/>
    <property type="match status" value="1"/>
</dbReference>
<dbReference type="Gene3D" id="3.40.50.1820">
    <property type="entry name" value="alpha/beta hydrolase"/>
    <property type="match status" value="1"/>
</dbReference>
<feature type="non-terminal residue" evidence="2">
    <location>
        <position position="1"/>
    </location>
</feature>
<evidence type="ECO:0000259" key="1">
    <source>
        <dbReference type="Pfam" id="PF02129"/>
    </source>
</evidence>
<evidence type="ECO:0000313" key="3">
    <source>
        <dbReference type="Proteomes" id="UP000271241"/>
    </source>
</evidence>
<dbReference type="EMBL" id="KZ992642">
    <property type="protein sequence ID" value="RKP08061.1"/>
    <property type="molecule type" value="Genomic_DNA"/>
</dbReference>